<evidence type="ECO:0000313" key="1">
    <source>
        <dbReference type="EMBL" id="KHN88783.1"/>
    </source>
</evidence>
<evidence type="ECO:0000313" key="2">
    <source>
        <dbReference type="Proteomes" id="UP000031036"/>
    </source>
</evidence>
<dbReference type="EMBL" id="JPKZ01000186">
    <property type="protein sequence ID" value="KHN88783.1"/>
    <property type="molecule type" value="Genomic_DNA"/>
</dbReference>
<protein>
    <submittedName>
        <fullName evidence="1">Uncharacterized protein</fullName>
    </submittedName>
</protein>
<sequence length="589" mass="67752">MDFLANALDLLEKNAVDELKEAIIGADHDTLNIAFMELFAAMMNKYDDMASEQQCTQPLLAAIMHLNKNAHVKPKEMYIALMDVYEAVRAPSAVQLVLEMLLELLGEMNNNCMDEIRDHVLPSLLQERIMKQLVDEDIARVDVVHICGLFIRLFRSSGCKKADLLESLISEVVSCLPQTSAGFGALIDSSFTSYVDLGQNPASSTLLIASSQHSARPCIPVVYSADYRFERCLPALIRSLSVRFSNSHNISLVLEVLQGFIPAISELSLSRHRMPLFMEFFCALLRTCGNVGLGDIMTKCLKAFVSSLQRFEPIAQLLILRRLIRLIKIDHLKVSLESQVMGWLIDLYRYRMQKYPIFKAELGFLWAELTELRYTELHESVHFYTALLVLAQFQALHRINKELLREVDLRVLGPLQQQLADWTTLTTTDSGNDERVQSLPFLQFTMLQTRNYVNQFLSKERVSLESQVMGWLIDLYRYRMQKYPIFKAELGFLWAELTELRYTELHESVHFYTALLVLAQFQALHRINKELLREVDLRVLGPLQQQLADWTTLTTTDSGNDERVQSLPFLQFTMLQTRNYVNQFLSKER</sequence>
<organism evidence="1 2">
    <name type="scientific">Toxocara canis</name>
    <name type="common">Canine roundworm</name>
    <dbReference type="NCBI Taxonomy" id="6265"/>
    <lineage>
        <taxon>Eukaryota</taxon>
        <taxon>Metazoa</taxon>
        <taxon>Ecdysozoa</taxon>
        <taxon>Nematoda</taxon>
        <taxon>Chromadorea</taxon>
        <taxon>Rhabditida</taxon>
        <taxon>Spirurina</taxon>
        <taxon>Ascaridomorpha</taxon>
        <taxon>Ascaridoidea</taxon>
        <taxon>Toxocaridae</taxon>
        <taxon>Toxocara</taxon>
    </lineage>
</organism>
<dbReference type="OrthoDB" id="5860250at2759"/>
<dbReference type="Proteomes" id="UP000031036">
    <property type="component" value="Unassembled WGS sequence"/>
</dbReference>
<proteinExistence type="predicted"/>
<accession>A0A0B2W4B9</accession>
<comment type="caution">
    <text evidence="1">The sequence shown here is derived from an EMBL/GenBank/DDBJ whole genome shotgun (WGS) entry which is preliminary data.</text>
</comment>
<dbReference type="AlphaFoldDB" id="A0A0B2W4B9"/>
<reference evidence="1 2" key="1">
    <citation type="submission" date="2014-11" db="EMBL/GenBank/DDBJ databases">
        <title>Genetic blueprint of the zoonotic pathogen Toxocara canis.</title>
        <authorList>
            <person name="Zhu X.-Q."/>
            <person name="Korhonen P.K."/>
            <person name="Cai H."/>
            <person name="Young N.D."/>
            <person name="Nejsum P."/>
            <person name="von Samson-Himmelstjerna G."/>
            <person name="Boag P.R."/>
            <person name="Tan P."/>
            <person name="Li Q."/>
            <person name="Min J."/>
            <person name="Yang Y."/>
            <person name="Wang X."/>
            <person name="Fang X."/>
            <person name="Hall R.S."/>
            <person name="Hofmann A."/>
            <person name="Sternberg P.W."/>
            <person name="Jex A.R."/>
            <person name="Gasser R.B."/>
        </authorList>
    </citation>
    <scope>NUCLEOTIDE SEQUENCE [LARGE SCALE GENOMIC DNA]</scope>
    <source>
        <strain evidence="1">PN_DK_2014</strain>
    </source>
</reference>
<name>A0A0B2W4B9_TOXCA</name>
<gene>
    <name evidence="1" type="ORF">Tcan_14377</name>
</gene>
<keyword evidence="2" id="KW-1185">Reference proteome</keyword>